<evidence type="ECO:0000256" key="4">
    <source>
        <dbReference type="ARBA" id="ARBA00022454"/>
    </source>
</evidence>
<evidence type="ECO:0000256" key="2">
    <source>
        <dbReference type="ARBA" id="ARBA00004286"/>
    </source>
</evidence>
<proteinExistence type="inferred from homology"/>
<name>A0AAU9IJI2_9CILI</name>
<evidence type="ECO:0008006" key="8">
    <source>
        <dbReference type="Google" id="ProtNLM"/>
    </source>
</evidence>
<organism evidence="6 7">
    <name type="scientific">Blepharisma stoltei</name>
    <dbReference type="NCBI Taxonomy" id="1481888"/>
    <lineage>
        <taxon>Eukaryota</taxon>
        <taxon>Sar</taxon>
        <taxon>Alveolata</taxon>
        <taxon>Ciliophora</taxon>
        <taxon>Postciliodesmatophora</taxon>
        <taxon>Heterotrichea</taxon>
        <taxon>Heterotrichida</taxon>
        <taxon>Blepharismidae</taxon>
        <taxon>Blepharisma</taxon>
    </lineage>
</organism>
<evidence type="ECO:0000313" key="7">
    <source>
        <dbReference type="Proteomes" id="UP001162131"/>
    </source>
</evidence>
<comment type="similarity">
    <text evidence="3">Belongs to the histone H2A family.</text>
</comment>
<gene>
    <name evidence="6" type="ORF">BSTOLATCC_MIC3584</name>
</gene>
<dbReference type="InterPro" id="IPR032458">
    <property type="entry name" value="Histone_H2A_CS"/>
</dbReference>
<dbReference type="InterPro" id="IPR009072">
    <property type="entry name" value="Histone-fold"/>
</dbReference>
<dbReference type="GO" id="GO:0003677">
    <property type="term" value="F:DNA binding"/>
    <property type="evidence" value="ECO:0007669"/>
    <property type="project" value="InterPro"/>
</dbReference>
<protein>
    <recommendedName>
        <fullName evidence="8">Histone H2A</fullName>
    </recommendedName>
</protein>
<reference evidence="6" key="1">
    <citation type="submission" date="2021-09" db="EMBL/GenBank/DDBJ databases">
        <authorList>
            <consortium name="AG Swart"/>
            <person name="Singh M."/>
            <person name="Singh A."/>
            <person name="Seah K."/>
            <person name="Emmerich C."/>
        </authorList>
    </citation>
    <scope>NUCLEOTIDE SEQUENCE</scope>
    <source>
        <strain evidence="6">ATCC30299</strain>
    </source>
</reference>
<dbReference type="AlphaFoldDB" id="A0AAU9IJI2"/>
<dbReference type="InterPro" id="IPR002119">
    <property type="entry name" value="Histone_H2A"/>
</dbReference>
<evidence type="ECO:0000313" key="6">
    <source>
        <dbReference type="EMBL" id="CAG9311294.1"/>
    </source>
</evidence>
<dbReference type="PROSITE" id="PS00046">
    <property type="entry name" value="HISTONE_H2A"/>
    <property type="match status" value="1"/>
</dbReference>
<dbReference type="PRINTS" id="PR00620">
    <property type="entry name" value="HISTONEH2A"/>
</dbReference>
<dbReference type="SUPFAM" id="SSF47113">
    <property type="entry name" value="Histone-fold"/>
    <property type="match status" value="1"/>
</dbReference>
<evidence type="ECO:0000256" key="5">
    <source>
        <dbReference type="ARBA" id="ARBA00023242"/>
    </source>
</evidence>
<dbReference type="EMBL" id="CAJZBQ010000004">
    <property type="protein sequence ID" value="CAG9311294.1"/>
    <property type="molecule type" value="Genomic_DNA"/>
</dbReference>
<accession>A0AAU9IJI2</accession>
<comment type="subcellular location">
    <subcellularLocation>
        <location evidence="2">Chromosome</location>
    </subcellularLocation>
    <subcellularLocation>
        <location evidence="1">Nucleus</location>
    </subcellularLocation>
</comment>
<dbReference type="GO" id="GO:0030527">
    <property type="term" value="F:structural constituent of chromatin"/>
    <property type="evidence" value="ECO:0007669"/>
    <property type="project" value="InterPro"/>
</dbReference>
<evidence type="ECO:0000256" key="3">
    <source>
        <dbReference type="ARBA" id="ARBA00010691"/>
    </source>
</evidence>
<dbReference type="GO" id="GO:0046982">
    <property type="term" value="F:protein heterodimerization activity"/>
    <property type="evidence" value="ECO:0007669"/>
    <property type="project" value="InterPro"/>
</dbReference>
<evidence type="ECO:0000256" key="1">
    <source>
        <dbReference type="ARBA" id="ARBA00004123"/>
    </source>
</evidence>
<dbReference type="GO" id="GO:0000786">
    <property type="term" value="C:nucleosome"/>
    <property type="evidence" value="ECO:0007669"/>
    <property type="project" value="InterPro"/>
</dbReference>
<dbReference type="GO" id="GO:0005634">
    <property type="term" value="C:nucleus"/>
    <property type="evidence" value="ECO:0007669"/>
    <property type="project" value="UniProtKB-SubCell"/>
</dbReference>
<dbReference type="Proteomes" id="UP001162131">
    <property type="component" value="Unassembled WGS sequence"/>
</dbReference>
<sequence>MSAVGKGKGSREKINFIKTSKSKKAGLQFPVGLIARLIRQGKYAERIGVETPVYFAAVLQHLTAEV</sequence>
<keyword evidence="5" id="KW-0539">Nucleus</keyword>
<keyword evidence="4" id="KW-0158">Chromosome</keyword>
<keyword evidence="7" id="KW-1185">Reference proteome</keyword>
<dbReference type="Gene3D" id="1.10.20.10">
    <property type="entry name" value="Histone, subunit A"/>
    <property type="match status" value="1"/>
</dbReference>
<dbReference type="PANTHER" id="PTHR23430">
    <property type="entry name" value="HISTONE H2A"/>
    <property type="match status" value="1"/>
</dbReference>
<comment type="caution">
    <text evidence="6">The sequence shown here is derived from an EMBL/GenBank/DDBJ whole genome shotgun (WGS) entry which is preliminary data.</text>
</comment>